<proteinExistence type="predicted"/>
<dbReference type="Proteomes" id="UP001336835">
    <property type="component" value="Unassembled WGS sequence"/>
</dbReference>
<gene>
    <name evidence="1" type="ORF">VRU48_12835</name>
</gene>
<reference evidence="1 2" key="1">
    <citation type="submission" date="2024-01" db="EMBL/GenBank/DDBJ databases">
        <title>Pedobacter sp. nov., isolated from fresh soil.</title>
        <authorList>
            <person name="Le N.T.T."/>
        </authorList>
    </citation>
    <scope>NUCLEOTIDE SEQUENCE [LARGE SCALE GENOMIC DNA]</scope>
    <source>
        <strain evidence="1 2">KR3-3</strain>
    </source>
</reference>
<sequence>MKKEISKKRVFAGAAVLNRVQMSAIRGGESADAPVTTRCANTGAVCWFDGASGDSVVGKCEEMSSGQCRCVVRDKGGAATESVPFQECLG</sequence>
<dbReference type="RefSeq" id="WP_330108316.1">
    <property type="nucleotide sequence ID" value="NZ_JAZDQT010000002.1"/>
</dbReference>
<evidence type="ECO:0000313" key="2">
    <source>
        <dbReference type="Proteomes" id="UP001336835"/>
    </source>
</evidence>
<protein>
    <submittedName>
        <fullName evidence="1">Uncharacterized protein</fullName>
    </submittedName>
</protein>
<keyword evidence="2" id="KW-1185">Reference proteome</keyword>
<comment type="caution">
    <text evidence="1">The sequence shown here is derived from an EMBL/GenBank/DDBJ whole genome shotgun (WGS) entry which is preliminary data.</text>
</comment>
<accession>A0ABU7I9Z2</accession>
<dbReference type="EMBL" id="JAZDQT010000002">
    <property type="protein sequence ID" value="MEE1945999.1"/>
    <property type="molecule type" value="Genomic_DNA"/>
</dbReference>
<organism evidence="1 2">
    <name type="scientific">Pedobacter albus</name>
    <dbReference type="NCBI Taxonomy" id="3113905"/>
    <lineage>
        <taxon>Bacteria</taxon>
        <taxon>Pseudomonadati</taxon>
        <taxon>Bacteroidota</taxon>
        <taxon>Sphingobacteriia</taxon>
        <taxon>Sphingobacteriales</taxon>
        <taxon>Sphingobacteriaceae</taxon>
        <taxon>Pedobacter</taxon>
    </lineage>
</organism>
<evidence type="ECO:0000313" key="1">
    <source>
        <dbReference type="EMBL" id="MEE1945999.1"/>
    </source>
</evidence>
<name>A0ABU7I9Z2_9SPHI</name>